<proteinExistence type="predicted"/>
<feature type="transmembrane region" description="Helical" evidence="1">
    <location>
        <begin position="41"/>
        <end position="61"/>
    </location>
</feature>
<name>A0A852TA02_9BACI</name>
<evidence type="ECO:0000256" key="1">
    <source>
        <dbReference type="SAM" id="Phobius"/>
    </source>
</evidence>
<feature type="transmembrane region" description="Helical" evidence="1">
    <location>
        <begin position="12"/>
        <end position="35"/>
    </location>
</feature>
<protein>
    <submittedName>
        <fullName evidence="2">Uncharacterized protein</fullName>
    </submittedName>
</protein>
<keyword evidence="1" id="KW-1133">Transmembrane helix</keyword>
<reference evidence="3" key="2">
    <citation type="submission" date="2020-08" db="EMBL/GenBank/DDBJ databases">
        <title>The Agave Microbiome: Exploring the role of microbial communities in plant adaptations to desert environments.</title>
        <authorList>
            <person name="Partida-Martinez L.P."/>
        </authorList>
    </citation>
    <scope>NUCLEOTIDE SEQUENCE [LARGE SCALE GENOMIC DNA]</scope>
    <source>
        <strain evidence="3">AT2.8</strain>
    </source>
</reference>
<reference evidence="3" key="1">
    <citation type="submission" date="2020-07" db="EMBL/GenBank/DDBJ databases">
        <authorList>
            <person name="Partida-Martinez L."/>
            <person name="Huntemann M."/>
            <person name="Clum A."/>
            <person name="Wang J."/>
            <person name="Palaniappan K."/>
            <person name="Ritter S."/>
            <person name="Chen I.-M."/>
            <person name="Stamatis D."/>
            <person name="Reddy T."/>
            <person name="O'Malley R."/>
            <person name="Daum C."/>
            <person name="Shapiro N."/>
            <person name="Ivanova N."/>
            <person name="Kyrpides N."/>
            <person name="Woyke T."/>
        </authorList>
    </citation>
    <scope>NUCLEOTIDE SEQUENCE [LARGE SCALE GENOMIC DNA]</scope>
    <source>
        <strain evidence="3">AT2.8</strain>
    </source>
</reference>
<dbReference type="AlphaFoldDB" id="A0A852TA02"/>
<sequence>MKIHEFYRGSANITLNGSIAALVPAVIIAVGNLYYFHNNHIMLFTIPFVVYSFISFQIYLYRRKQAISIDRNMSHSTSYYQSLFSVRYLLVLYMNQQESIVHLFYPDGHQAGMIKKYKQKGFFLFRKARIYALYNSQNQAVGFYKIKKSTSLVIEAYDQNKRYLGCYEKERVSWVKIKKEMLDESGESIGSVEGSGYFMDERIFNKTRQQVGQLRRGWMPVEWEGRFPEPNTPVLSLSENLSEKDKLIRMSFLIDEYFIER</sequence>
<accession>A0A852TA02</accession>
<comment type="caution">
    <text evidence="2">The sequence shown here is derived from an EMBL/GenBank/DDBJ whole genome shotgun (WGS) entry which is preliminary data.</text>
</comment>
<dbReference type="Proteomes" id="UP000548423">
    <property type="component" value="Unassembled WGS sequence"/>
</dbReference>
<gene>
    <name evidence="2" type="ORF">F4694_001375</name>
</gene>
<dbReference type="EMBL" id="JACCBX010000003">
    <property type="protein sequence ID" value="NYE04626.1"/>
    <property type="molecule type" value="Genomic_DNA"/>
</dbReference>
<evidence type="ECO:0000313" key="2">
    <source>
        <dbReference type="EMBL" id="NYE04626.1"/>
    </source>
</evidence>
<keyword evidence="1" id="KW-0812">Transmembrane</keyword>
<organism evidence="2 3">
    <name type="scientific">Neobacillus niacini</name>
    <dbReference type="NCBI Taxonomy" id="86668"/>
    <lineage>
        <taxon>Bacteria</taxon>
        <taxon>Bacillati</taxon>
        <taxon>Bacillota</taxon>
        <taxon>Bacilli</taxon>
        <taxon>Bacillales</taxon>
        <taxon>Bacillaceae</taxon>
        <taxon>Neobacillus</taxon>
    </lineage>
</organism>
<keyword evidence="1" id="KW-0472">Membrane</keyword>
<evidence type="ECO:0000313" key="3">
    <source>
        <dbReference type="Proteomes" id="UP000548423"/>
    </source>
</evidence>